<dbReference type="EMBL" id="CAXDID020000310">
    <property type="protein sequence ID" value="CAL6074882.1"/>
    <property type="molecule type" value="Genomic_DNA"/>
</dbReference>
<accession>A0AA86Q248</accession>
<sequence>MPLTKKEKQYVFINQYDNWMCDVLYLNDSKHIEIKVEGPKYIYVLYNPANHRLYIELMTDRSSNSALVCFKNFQQYVTKLPDQEIHAVLSDDGSEFKAVYQQYLLSQNIEQRLINPNMHDNLILAPINVYCRYIRAWIQQQLLQVPLTEDNQVITDEQLSQIVSSINDQHNFHKPISAYHNEVPANITIEDVKQVNAVKKQHNQIVDTRDTFNIGDVVKVELLKDDKLDKARTQKWSYGNYVIINKVARFYEVSPMNFNMQAFEKATNQNISIPVYFRKPYQLNQQLRKILTTIIFHQNLRTPCNFKQLESYLPINRMKLQLLTQTSLQTQIIQSILLKLLMKAVYLLI</sequence>
<dbReference type="InterPro" id="IPR036397">
    <property type="entry name" value="RNaseH_sf"/>
</dbReference>
<keyword evidence="4" id="KW-1185">Reference proteome</keyword>
<reference evidence="2" key="1">
    <citation type="submission" date="2023-06" db="EMBL/GenBank/DDBJ databases">
        <authorList>
            <person name="Kurt Z."/>
        </authorList>
    </citation>
    <scope>NUCLEOTIDE SEQUENCE</scope>
</reference>
<organism evidence="2">
    <name type="scientific">Hexamita inflata</name>
    <dbReference type="NCBI Taxonomy" id="28002"/>
    <lineage>
        <taxon>Eukaryota</taxon>
        <taxon>Metamonada</taxon>
        <taxon>Diplomonadida</taxon>
        <taxon>Hexamitidae</taxon>
        <taxon>Hexamitinae</taxon>
        <taxon>Hexamita</taxon>
    </lineage>
</organism>
<feature type="domain" description="Integrase catalytic" evidence="1">
    <location>
        <begin position="1"/>
        <end position="192"/>
    </location>
</feature>
<dbReference type="Gene3D" id="3.30.420.10">
    <property type="entry name" value="Ribonuclease H-like superfamily/Ribonuclease H"/>
    <property type="match status" value="1"/>
</dbReference>
<evidence type="ECO:0000313" key="2">
    <source>
        <dbReference type="EMBL" id="CAI9950715.1"/>
    </source>
</evidence>
<proteinExistence type="predicted"/>
<dbReference type="Proteomes" id="UP001642409">
    <property type="component" value="Unassembled WGS sequence"/>
</dbReference>
<evidence type="ECO:0000313" key="4">
    <source>
        <dbReference type="Proteomes" id="UP001642409"/>
    </source>
</evidence>
<gene>
    <name evidence="2" type="ORF">HINF_LOCUS38360</name>
    <name evidence="3" type="ORF">HINF_LOCUS56939</name>
</gene>
<dbReference type="InterPro" id="IPR001584">
    <property type="entry name" value="Integrase_cat-core"/>
</dbReference>
<evidence type="ECO:0000259" key="1">
    <source>
        <dbReference type="PROSITE" id="PS50994"/>
    </source>
</evidence>
<dbReference type="AlphaFoldDB" id="A0AA86Q248"/>
<evidence type="ECO:0000313" key="3">
    <source>
        <dbReference type="EMBL" id="CAL6074882.1"/>
    </source>
</evidence>
<dbReference type="InterPro" id="IPR012337">
    <property type="entry name" value="RNaseH-like_sf"/>
</dbReference>
<dbReference type="PROSITE" id="PS50994">
    <property type="entry name" value="INTEGRASE"/>
    <property type="match status" value="1"/>
</dbReference>
<dbReference type="GO" id="GO:0003676">
    <property type="term" value="F:nucleic acid binding"/>
    <property type="evidence" value="ECO:0007669"/>
    <property type="project" value="InterPro"/>
</dbReference>
<dbReference type="GO" id="GO:0015074">
    <property type="term" value="P:DNA integration"/>
    <property type="evidence" value="ECO:0007669"/>
    <property type="project" value="InterPro"/>
</dbReference>
<dbReference type="SUPFAM" id="SSF53098">
    <property type="entry name" value="Ribonuclease H-like"/>
    <property type="match status" value="1"/>
</dbReference>
<comment type="caution">
    <text evidence="2">The sequence shown here is derived from an EMBL/GenBank/DDBJ whole genome shotgun (WGS) entry which is preliminary data.</text>
</comment>
<reference evidence="3 4" key="2">
    <citation type="submission" date="2024-07" db="EMBL/GenBank/DDBJ databases">
        <authorList>
            <person name="Akdeniz Z."/>
        </authorList>
    </citation>
    <scope>NUCLEOTIDE SEQUENCE [LARGE SCALE GENOMIC DNA]</scope>
</reference>
<name>A0AA86Q248_9EUKA</name>
<protein>
    <recommendedName>
        <fullName evidence="1">Integrase catalytic domain-containing protein</fullName>
    </recommendedName>
</protein>
<dbReference type="EMBL" id="CATOUU010000816">
    <property type="protein sequence ID" value="CAI9950715.1"/>
    <property type="molecule type" value="Genomic_DNA"/>
</dbReference>